<organism evidence="1 2">
    <name type="scientific">Smittium culicis</name>
    <dbReference type="NCBI Taxonomy" id="133412"/>
    <lineage>
        <taxon>Eukaryota</taxon>
        <taxon>Fungi</taxon>
        <taxon>Fungi incertae sedis</taxon>
        <taxon>Zoopagomycota</taxon>
        <taxon>Kickxellomycotina</taxon>
        <taxon>Harpellomycetes</taxon>
        <taxon>Harpellales</taxon>
        <taxon>Legeriomycetaceae</taxon>
        <taxon>Smittium</taxon>
    </lineage>
</organism>
<protein>
    <submittedName>
        <fullName evidence="1">Uncharacterized protein</fullName>
    </submittedName>
</protein>
<reference evidence="2" key="1">
    <citation type="submission" date="2017-01" db="EMBL/GenBank/DDBJ databases">
        <authorList>
            <person name="Wang Y."/>
            <person name="White M."/>
            <person name="Kvist S."/>
            <person name="Moncalvo J.-M."/>
        </authorList>
    </citation>
    <scope>NUCLEOTIDE SEQUENCE [LARGE SCALE GENOMIC DNA]</scope>
    <source>
        <strain evidence="2">ID-206-W2</strain>
    </source>
</reference>
<evidence type="ECO:0000313" key="2">
    <source>
        <dbReference type="Proteomes" id="UP000187429"/>
    </source>
</evidence>
<dbReference type="EMBL" id="LSSM01001025">
    <property type="protein sequence ID" value="OMJ27421.1"/>
    <property type="molecule type" value="Genomic_DNA"/>
</dbReference>
<dbReference type="Proteomes" id="UP000187429">
    <property type="component" value="Unassembled WGS sequence"/>
</dbReference>
<comment type="caution">
    <text evidence="1">The sequence shown here is derived from an EMBL/GenBank/DDBJ whole genome shotgun (WGS) entry which is preliminary data.</text>
</comment>
<name>A0A1R1YKH8_9FUNG</name>
<accession>A0A1R1YKH8</accession>
<sequence length="88" mass="9947">MTMLHITAIWKTYIVSGSSEANNLLAATDTSNHSNTRPKKRKFAAVEQQKLVSYSIENQRIFLKVQGLLDTVIDNIVSKQRAVKSRSR</sequence>
<keyword evidence="2" id="KW-1185">Reference proteome</keyword>
<evidence type="ECO:0000313" key="1">
    <source>
        <dbReference type="EMBL" id="OMJ27421.1"/>
    </source>
</evidence>
<gene>
    <name evidence="1" type="ORF">AYI69_g3140</name>
</gene>
<dbReference type="AlphaFoldDB" id="A0A1R1YKH8"/>
<proteinExistence type="predicted"/>